<feature type="region of interest" description="Disordered" evidence="1">
    <location>
        <begin position="1"/>
        <end position="60"/>
    </location>
</feature>
<dbReference type="Proteomes" id="UP000031623">
    <property type="component" value="Chromosome"/>
</dbReference>
<dbReference type="EMBL" id="AP014633">
    <property type="protein sequence ID" value="BAP55171.1"/>
    <property type="molecule type" value="Genomic_DNA"/>
</dbReference>
<dbReference type="HOGENOM" id="CLU_2940368_0_0_6"/>
<name>A0A090BUI6_9GAMM</name>
<proteinExistence type="predicted"/>
<organism evidence="2 3">
    <name type="scientific">Thioploca ingrica</name>
    <dbReference type="NCBI Taxonomy" id="40754"/>
    <lineage>
        <taxon>Bacteria</taxon>
        <taxon>Pseudomonadati</taxon>
        <taxon>Pseudomonadota</taxon>
        <taxon>Gammaproteobacteria</taxon>
        <taxon>Thiotrichales</taxon>
        <taxon>Thiotrichaceae</taxon>
        <taxon>Thioploca</taxon>
    </lineage>
</organism>
<evidence type="ECO:0000313" key="2">
    <source>
        <dbReference type="EMBL" id="BAP55171.1"/>
    </source>
</evidence>
<dbReference type="KEGG" id="tig:THII_0874"/>
<protein>
    <submittedName>
        <fullName evidence="2">Uncharacterized protein</fullName>
    </submittedName>
</protein>
<accession>A0A090BUI6</accession>
<feature type="compositionally biased region" description="Basic and acidic residues" evidence="1">
    <location>
        <begin position="1"/>
        <end position="44"/>
    </location>
</feature>
<dbReference type="AlphaFoldDB" id="A0A090BUI6"/>
<gene>
    <name evidence="2" type="ORF">THII_0874</name>
</gene>
<reference evidence="2" key="1">
    <citation type="journal article" date="2014" name="ISME J.">
        <title>Ecophysiology of Thioploca ingrica as revealed by the complete genome sequence supplemented with proteomic evidence.</title>
        <authorList>
            <person name="Kojima H."/>
            <person name="Ogura Y."/>
            <person name="Yamamoto N."/>
            <person name="Togashi T."/>
            <person name="Mori H."/>
            <person name="Watanabe T."/>
            <person name="Nemoto F."/>
            <person name="Kurokawa K."/>
            <person name="Hayashi T."/>
            <person name="Fukui M."/>
        </authorList>
    </citation>
    <scope>NUCLEOTIDE SEQUENCE [LARGE SCALE GENOMIC DNA]</scope>
</reference>
<evidence type="ECO:0000313" key="3">
    <source>
        <dbReference type="Proteomes" id="UP000031623"/>
    </source>
</evidence>
<keyword evidence="3" id="KW-1185">Reference proteome</keyword>
<sequence length="60" mass="7017">MKESITGKKESISGKNTKPETEKSKKSDDEQTNEEKIKPNDPPKIDMPQNRIYRNKKRNK</sequence>
<evidence type="ECO:0000256" key="1">
    <source>
        <dbReference type="SAM" id="MobiDB-lite"/>
    </source>
</evidence>
<dbReference type="STRING" id="40754.THII_0874"/>